<gene>
    <name evidence="1" type="ORF">EYF80_003799</name>
</gene>
<name>A0A4Z2J6E0_9TELE</name>
<evidence type="ECO:0000313" key="1">
    <source>
        <dbReference type="EMBL" id="TNN85955.1"/>
    </source>
</evidence>
<accession>A0A4Z2J6E0</accession>
<proteinExistence type="predicted"/>
<keyword evidence="2" id="KW-1185">Reference proteome</keyword>
<comment type="caution">
    <text evidence="1">The sequence shown here is derived from an EMBL/GenBank/DDBJ whole genome shotgun (WGS) entry which is preliminary data.</text>
</comment>
<dbReference type="EMBL" id="SRLO01000018">
    <property type="protein sequence ID" value="TNN85955.1"/>
    <property type="molecule type" value="Genomic_DNA"/>
</dbReference>
<organism evidence="1 2">
    <name type="scientific">Liparis tanakae</name>
    <name type="common">Tanaka's snailfish</name>
    <dbReference type="NCBI Taxonomy" id="230148"/>
    <lineage>
        <taxon>Eukaryota</taxon>
        <taxon>Metazoa</taxon>
        <taxon>Chordata</taxon>
        <taxon>Craniata</taxon>
        <taxon>Vertebrata</taxon>
        <taxon>Euteleostomi</taxon>
        <taxon>Actinopterygii</taxon>
        <taxon>Neopterygii</taxon>
        <taxon>Teleostei</taxon>
        <taxon>Neoteleostei</taxon>
        <taxon>Acanthomorphata</taxon>
        <taxon>Eupercaria</taxon>
        <taxon>Perciformes</taxon>
        <taxon>Cottioidei</taxon>
        <taxon>Cottales</taxon>
        <taxon>Liparidae</taxon>
        <taxon>Liparis</taxon>
    </lineage>
</organism>
<protein>
    <submittedName>
        <fullName evidence="1">Uncharacterized protein</fullName>
    </submittedName>
</protein>
<dbReference type="AlphaFoldDB" id="A0A4Z2J6E0"/>
<reference evidence="1 2" key="1">
    <citation type="submission" date="2019-03" db="EMBL/GenBank/DDBJ databases">
        <title>First draft genome of Liparis tanakae, snailfish: a comprehensive survey of snailfish specific genes.</title>
        <authorList>
            <person name="Kim W."/>
            <person name="Song I."/>
            <person name="Jeong J.-H."/>
            <person name="Kim D."/>
            <person name="Kim S."/>
            <person name="Ryu S."/>
            <person name="Song J.Y."/>
            <person name="Lee S.K."/>
        </authorList>
    </citation>
    <scope>NUCLEOTIDE SEQUENCE [LARGE SCALE GENOMIC DNA]</scope>
    <source>
        <tissue evidence="1">Muscle</tissue>
    </source>
</reference>
<evidence type="ECO:0000313" key="2">
    <source>
        <dbReference type="Proteomes" id="UP000314294"/>
    </source>
</evidence>
<sequence>MTGEVLTDRRFPPPCPSAVGKLCMAAKLVSLCLNSLSLDPDLIRHTCAKRPSSAFRSDVPSAEPSPRSDWICSNISTSFISKPDQGGHRKSVFEKYMQVRILHQLLIPDLHSSSPQCQLSML</sequence>
<dbReference type="Proteomes" id="UP000314294">
    <property type="component" value="Unassembled WGS sequence"/>
</dbReference>